<gene>
    <name evidence="6" type="primary">purN</name>
    <name evidence="8" type="ordered locus">Tery_4633</name>
</gene>
<dbReference type="InterPro" id="IPR002376">
    <property type="entry name" value="Formyl_transf_N"/>
</dbReference>
<dbReference type="NCBIfam" id="TIGR00639">
    <property type="entry name" value="PurN"/>
    <property type="match status" value="1"/>
</dbReference>
<reference evidence="8" key="1">
    <citation type="submission" date="2006-06" db="EMBL/GenBank/DDBJ databases">
        <title>Complete sequence of Trichodesmium erythraeum IMS101.</title>
        <authorList>
            <consortium name="US DOE Joint Genome Institute"/>
            <person name="Copeland A."/>
            <person name="Lucas S."/>
            <person name="Lapidus A."/>
            <person name="Barry K."/>
            <person name="Detter J.C."/>
            <person name="Glavina del Rio T."/>
            <person name="Hammon N."/>
            <person name="Israni S."/>
            <person name="Dalin E."/>
            <person name="Tice H."/>
            <person name="Pitluck S."/>
            <person name="Kiss H."/>
            <person name="Munk A.C."/>
            <person name="Brettin T."/>
            <person name="Bruce D."/>
            <person name="Han C."/>
            <person name="Tapia R."/>
            <person name="Gilna P."/>
            <person name="Schmutz J."/>
            <person name="Larimer F."/>
            <person name="Land M."/>
            <person name="Hauser L."/>
            <person name="Kyrpides N."/>
            <person name="Kim E."/>
            <person name="Richardson P."/>
        </authorList>
    </citation>
    <scope>NUCLEOTIDE SEQUENCE [LARGE SCALE GENOMIC DNA]</scope>
    <source>
        <strain evidence="8">IMS101</strain>
    </source>
</reference>
<comment type="catalytic activity">
    <reaction evidence="5 6">
        <text>N(1)-(5-phospho-beta-D-ribosyl)glycinamide + (6R)-10-formyltetrahydrofolate = N(2)-formyl-N(1)-(5-phospho-beta-D-ribosyl)glycinamide + (6S)-5,6,7,8-tetrahydrofolate + H(+)</text>
        <dbReference type="Rhea" id="RHEA:15053"/>
        <dbReference type="ChEBI" id="CHEBI:15378"/>
        <dbReference type="ChEBI" id="CHEBI:57453"/>
        <dbReference type="ChEBI" id="CHEBI:143788"/>
        <dbReference type="ChEBI" id="CHEBI:147286"/>
        <dbReference type="ChEBI" id="CHEBI:195366"/>
        <dbReference type="EC" id="2.1.2.2"/>
    </reaction>
</comment>
<feature type="site" description="Raises pKa of active site His" evidence="6">
    <location>
        <position position="191"/>
    </location>
</feature>
<dbReference type="InterPro" id="IPR001555">
    <property type="entry name" value="GART_AS"/>
</dbReference>
<comment type="function">
    <text evidence="6">Catalyzes the transfer of a formyl group from 10-formyltetrahydrofolate to 5-phospho-ribosyl-glycinamide (GAR), producing 5-phospho-ribosyl-N-formylglycinamide (FGAR) and tetrahydrofolate.</text>
</comment>
<organism evidence="8">
    <name type="scientific">Trichodesmium erythraeum (strain IMS101)</name>
    <dbReference type="NCBI Taxonomy" id="203124"/>
    <lineage>
        <taxon>Bacteria</taxon>
        <taxon>Bacillati</taxon>
        <taxon>Cyanobacteriota</taxon>
        <taxon>Cyanophyceae</taxon>
        <taxon>Oscillatoriophycideae</taxon>
        <taxon>Oscillatoriales</taxon>
        <taxon>Microcoleaceae</taxon>
        <taxon>Trichodesmium</taxon>
    </lineage>
</organism>
<dbReference type="KEGG" id="ter:Tery_4633"/>
<dbReference type="InterPro" id="IPR036477">
    <property type="entry name" value="Formyl_transf_N_sf"/>
</dbReference>
<dbReference type="eggNOG" id="COG0299">
    <property type="taxonomic scope" value="Bacteria"/>
</dbReference>
<evidence type="ECO:0000256" key="2">
    <source>
        <dbReference type="ARBA" id="ARBA00022679"/>
    </source>
</evidence>
<protein>
    <recommendedName>
        <fullName evidence="6">Phosphoribosylglycinamide formyltransferase</fullName>
        <ecNumber evidence="6">2.1.2.2</ecNumber>
    </recommendedName>
    <alternativeName>
        <fullName evidence="6">5'-phosphoribosylglycinamide transformylase</fullName>
    </alternativeName>
    <alternativeName>
        <fullName evidence="6">GAR transformylase</fullName>
        <shortName evidence="6">GART</shortName>
    </alternativeName>
</protein>
<dbReference type="AlphaFoldDB" id="Q10VW9"/>
<dbReference type="EC" id="2.1.2.2" evidence="6"/>
<dbReference type="PANTHER" id="PTHR43369">
    <property type="entry name" value="PHOSPHORIBOSYLGLYCINAMIDE FORMYLTRANSFERASE"/>
    <property type="match status" value="1"/>
</dbReference>
<accession>Q10VW9</accession>
<dbReference type="UniPathway" id="UPA00074">
    <property type="reaction ID" value="UER00126"/>
</dbReference>
<keyword evidence="2 6" id="KW-0808">Transferase</keyword>
<dbReference type="EMBL" id="CP000393">
    <property type="protein sequence ID" value="ABG53605.1"/>
    <property type="molecule type" value="Genomic_DNA"/>
</dbReference>
<dbReference type="GO" id="GO:0006189">
    <property type="term" value="P:'de novo' IMP biosynthetic process"/>
    <property type="evidence" value="ECO:0007669"/>
    <property type="project" value="UniProtKB-UniRule"/>
</dbReference>
<evidence type="ECO:0000256" key="1">
    <source>
        <dbReference type="ARBA" id="ARBA00005054"/>
    </source>
</evidence>
<keyword evidence="3 6" id="KW-0658">Purine biosynthesis</keyword>
<dbReference type="HOGENOM" id="CLU_038395_1_2_3"/>
<dbReference type="HAMAP" id="MF_01930">
    <property type="entry name" value="PurN"/>
    <property type="match status" value="1"/>
</dbReference>
<dbReference type="GO" id="GO:0005829">
    <property type="term" value="C:cytosol"/>
    <property type="evidence" value="ECO:0007669"/>
    <property type="project" value="TreeGrafter"/>
</dbReference>
<feature type="binding site" evidence="6">
    <location>
        <begin position="58"/>
        <end position="60"/>
    </location>
    <ligand>
        <name>N(1)-(5-phospho-beta-D-ribosyl)glycinamide</name>
        <dbReference type="ChEBI" id="CHEBI:143788"/>
    </ligand>
</feature>
<dbReference type="GO" id="GO:0004644">
    <property type="term" value="F:phosphoribosylglycinamide formyltransferase activity"/>
    <property type="evidence" value="ECO:0007669"/>
    <property type="project" value="UniProtKB-UniRule"/>
</dbReference>
<sequence>MTIILYNLNNLHYCILHKMKTETQLINSNSCLVSPAIPENALPKFSPIKLGILASGNGSNFEAIAEAISNQKLNAKIQVMIYNNPGAKVTSRAEKWNVPSVLLNHRKYKNREEFDSQIVKTLQEYNVEWVIMAGWMRIVTKILIDAFPNQIINIHPSLLPSFKGIEAVEQALNAGVKITGCTVHLVDVEVDNGPILMQAAVPILLDDTPETLHQKIQVQEHKIIVGAITLAASKKIGFK</sequence>
<name>Q10VW9_TRIEI</name>
<evidence type="ECO:0000259" key="7">
    <source>
        <dbReference type="Pfam" id="PF00551"/>
    </source>
</evidence>
<evidence type="ECO:0000256" key="3">
    <source>
        <dbReference type="ARBA" id="ARBA00022755"/>
    </source>
</evidence>
<dbReference type="PROSITE" id="PS00373">
    <property type="entry name" value="GART"/>
    <property type="match status" value="1"/>
</dbReference>
<evidence type="ECO:0000256" key="4">
    <source>
        <dbReference type="ARBA" id="ARBA00038440"/>
    </source>
</evidence>
<dbReference type="Pfam" id="PF00551">
    <property type="entry name" value="Formyl_trans_N"/>
    <property type="match status" value="1"/>
</dbReference>
<feature type="binding site" evidence="6">
    <location>
        <begin position="136"/>
        <end position="139"/>
    </location>
    <ligand>
        <name>(6R)-10-formyltetrahydrofolate</name>
        <dbReference type="ChEBI" id="CHEBI:195366"/>
    </ligand>
</feature>
<dbReference type="SUPFAM" id="SSF53328">
    <property type="entry name" value="Formyltransferase"/>
    <property type="match status" value="1"/>
</dbReference>
<dbReference type="PANTHER" id="PTHR43369:SF2">
    <property type="entry name" value="PHOSPHORIBOSYLGLYCINAMIDE FORMYLTRANSFERASE"/>
    <property type="match status" value="1"/>
</dbReference>
<dbReference type="CDD" id="cd08645">
    <property type="entry name" value="FMT_core_GART"/>
    <property type="match status" value="1"/>
</dbReference>
<feature type="domain" description="Formyl transferase N-terminal" evidence="7">
    <location>
        <begin position="50"/>
        <end position="228"/>
    </location>
</feature>
<evidence type="ECO:0000256" key="5">
    <source>
        <dbReference type="ARBA" id="ARBA00047664"/>
    </source>
</evidence>
<dbReference type="Gene3D" id="3.40.50.170">
    <property type="entry name" value="Formyl transferase, N-terminal domain"/>
    <property type="match status" value="1"/>
</dbReference>
<dbReference type="InterPro" id="IPR004607">
    <property type="entry name" value="GART"/>
</dbReference>
<proteinExistence type="inferred from homology"/>
<evidence type="ECO:0000313" key="8">
    <source>
        <dbReference type="EMBL" id="ABG53605.1"/>
    </source>
</evidence>
<feature type="active site" description="Proton donor" evidence="6">
    <location>
        <position position="155"/>
    </location>
</feature>
<comment type="pathway">
    <text evidence="1 6">Purine metabolism; IMP biosynthesis via de novo pathway; N(2)-formyl-N(1)-(5-phospho-D-ribosyl)glycinamide from N(1)-(5-phospho-D-ribosyl)glycinamide (10-formyl THF route): step 1/1.</text>
</comment>
<dbReference type="STRING" id="203124.Tery_4633"/>
<comment type="similarity">
    <text evidence="4 6">Belongs to the GART family.</text>
</comment>
<feature type="binding site" evidence="6">
    <location>
        <position position="111"/>
    </location>
    <ligand>
        <name>(6R)-10-formyltetrahydrofolate</name>
        <dbReference type="ChEBI" id="CHEBI:195366"/>
    </ligand>
</feature>
<feature type="binding site" evidence="6">
    <location>
        <position position="153"/>
    </location>
    <ligand>
        <name>(6R)-10-formyltetrahydrofolate</name>
        <dbReference type="ChEBI" id="CHEBI:195366"/>
    </ligand>
</feature>
<evidence type="ECO:0000256" key="6">
    <source>
        <dbReference type="HAMAP-Rule" id="MF_01930"/>
    </source>
</evidence>